<dbReference type="EMBL" id="KK914893">
    <property type="protein sequence ID" value="KDP26797.1"/>
    <property type="molecule type" value="Genomic_DNA"/>
</dbReference>
<evidence type="ECO:0000256" key="5">
    <source>
        <dbReference type="ARBA" id="ARBA00022692"/>
    </source>
</evidence>
<evidence type="ECO:0000313" key="14">
    <source>
        <dbReference type="Proteomes" id="UP000027138"/>
    </source>
</evidence>
<dbReference type="Gene3D" id="1.25.40.10">
    <property type="entry name" value="Tetratricopeptide repeat domain"/>
    <property type="match status" value="1"/>
</dbReference>
<organism evidence="13 14">
    <name type="scientific">Jatropha curcas</name>
    <name type="common">Barbados nut</name>
    <dbReference type="NCBI Taxonomy" id="180498"/>
    <lineage>
        <taxon>Eukaryota</taxon>
        <taxon>Viridiplantae</taxon>
        <taxon>Streptophyta</taxon>
        <taxon>Embryophyta</taxon>
        <taxon>Tracheophyta</taxon>
        <taxon>Spermatophyta</taxon>
        <taxon>Magnoliopsida</taxon>
        <taxon>eudicotyledons</taxon>
        <taxon>Gunneridae</taxon>
        <taxon>Pentapetalae</taxon>
        <taxon>rosids</taxon>
        <taxon>fabids</taxon>
        <taxon>Malpighiales</taxon>
        <taxon>Euphorbiaceae</taxon>
        <taxon>Crotonoideae</taxon>
        <taxon>Jatropheae</taxon>
        <taxon>Jatropha</taxon>
    </lineage>
</organism>
<evidence type="ECO:0000256" key="8">
    <source>
        <dbReference type="ARBA" id="ARBA00022989"/>
    </source>
</evidence>
<keyword evidence="9" id="KW-0496">Mitochondrion</keyword>
<feature type="region of interest" description="Disordered" evidence="11">
    <location>
        <begin position="148"/>
        <end position="173"/>
    </location>
</feature>
<evidence type="ECO:0000256" key="4">
    <source>
        <dbReference type="ARBA" id="ARBA00022448"/>
    </source>
</evidence>
<feature type="transmembrane region" description="Helical" evidence="12">
    <location>
        <begin position="179"/>
        <end position="197"/>
    </location>
</feature>
<keyword evidence="5 12" id="KW-0812">Transmembrane</keyword>
<evidence type="ECO:0000256" key="1">
    <source>
        <dbReference type="ARBA" id="ARBA00003450"/>
    </source>
</evidence>
<proteinExistence type="inferred from homology"/>
<dbReference type="GO" id="GO:0045040">
    <property type="term" value="P:protein insertion into mitochondrial outer membrane"/>
    <property type="evidence" value="ECO:0007669"/>
    <property type="project" value="InterPro"/>
</dbReference>
<keyword evidence="8 12" id="KW-1133">Transmembrane helix</keyword>
<dbReference type="GO" id="GO:0005742">
    <property type="term" value="C:mitochondrial outer membrane translocase complex"/>
    <property type="evidence" value="ECO:0007669"/>
    <property type="project" value="InterPro"/>
</dbReference>
<evidence type="ECO:0000256" key="9">
    <source>
        <dbReference type="ARBA" id="ARBA00023128"/>
    </source>
</evidence>
<dbReference type="AlphaFoldDB" id="A0A067JSE5"/>
<dbReference type="KEGG" id="jcu:105644807"/>
<dbReference type="GO" id="GO:0015031">
    <property type="term" value="P:protein transport"/>
    <property type="evidence" value="ECO:0007669"/>
    <property type="project" value="UniProtKB-KW"/>
</dbReference>
<dbReference type="SUPFAM" id="SSF48452">
    <property type="entry name" value="TPR-like"/>
    <property type="match status" value="1"/>
</dbReference>
<sequence>MEFSQEDFDRLLMFEHARKSAEATYANDPLNADNLTKWGAALIELSQFQTIPEAKMMLNDAISKFEEALEINPEKADTLWYIGNVYTSLAFLNPDIDQAKGHFDKASDYYQQASEQDPSNELYRKSVEVTAKAPELHMDIHKHAISQQTMGQQTSGGGSSAASNSKGSKKNKKSNDLKYDIGGWIILAVGIVAWLGMAKSHLPPPPSPP</sequence>
<evidence type="ECO:0000256" key="7">
    <source>
        <dbReference type="ARBA" id="ARBA00022927"/>
    </source>
</evidence>
<dbReference type="InterPro" id="IPR010547">
    <property type="entry name" value="TOM20_imprt_rcpt"/>
</dbReference>
<evidence type="ECO:0000256" key="6">
    <source>
        <dbReference type="ARBA" id="ARBA00022787"/>
    </source>
</evidence>
<dbReference type="Pfam" id="PF06552">
    <property type="entry name" value="TOM20_plant"/>
    <property type="match status" value="1"/>
</dbReference>
<accession>A0A067JSE5</accession>
<evidence type="ECO:0000256" key="11">
    <source>
        <dbReference type="SAM" id="MobiDB-lite"/>
    </source>
</evidence>
<gene>
    <name evidence="13" type="ORF">JCGZ_17955</name>
</gene>
<evidence type="ECO:0000313" key="13">
    <source>
        <dbReference type="EMBL" id="KDP26797.1"/>
    </source>
</evidence>
<evidence type="ECO:0000256" key="12">
    <source>
        <dbReference type="SAM" id="Phobius"/>
    </source>
</evidence>
<keyword evidence="4" id="KW-0813">Transport</keyword>
<dbReference type="PANTHER" id="PTHR32409">
    <property type="entry name" value="MITOCHONDRIAL IMPORT RECEPTOR SUBUNIT TOM20-1-RELATED"/>
    <property type="match status" value="1"/>
</dbReference>
<name>A0A067JSE5_JATCU</name>
<comment type="function">
    <text evidence="1">Central component of the receptor complex responsible for the recognition and translocation of cytosolically synthesized mitochondrial preproteins. Together with TOM22 functions as the transit peptide receptor at the surface of the mitochondrion outer membrane and facilitates the movement of preproteins into the translocation pore.</text>
</comment>
<dbReference type="InterPro" id="IPR011990">
    <property type="entry name" value="TPR-like_helical_dom_sf"/>
</dbReference>
<keyword evidence="10 12" id="KW-0472">Membrane</keyword>
<reference evidence="13 14" key="1">
    <citation type="journal article" date="2014" name="PLoS ONE">
        <title>Global Analysis of Gene Expression Profiles in Physic Nut (Jatropha curcas L.) Seedlings Exposed to Salt Stress.</title>
        <authorList>
            <person name="Zhang L."/>
            <person name="Zhang C."/>
            <person name="Wu P."/>
            <person name="Chen Y."/>
            <person name="Li M."/>
            <person name="Jiang H."/>
            <person name="Wu G."/>
        </authorList>
    </citation>
    <scope>NUCLEOTIDE SEQUENCE [LARGE SCALE GENOMIC DNA]</scope>
    <source>
        <strain evidence="14">cv. GZQX0401</strain>
        <tissue evidence="13">Young leaves</tissue>
    </source>
</reference>
<dbReference type="OrthoDB" id="1056333at2759"/>
<comment type="similarity">
    <text evidence="3">Belongs to the Tom20 family.</text>
</comment>
<keyword evidence="14" id="KW-1185">Reference proteome</keyword>
<dbReference type="STRING" id="180498.A0A067JSE5"/>
<comment type="subcellular location">
    <subcellularLocation>
        <location evidence="2">Mitochondrion outer membrane</location>
        <topology evidence="2">Single-pass membrane protein</topology>
    </subcellularLocation>
</comment>
<dbReference type="Proteomes" id="UP000027138">
    <property type="component" value="Unassembled WGS sequence"/>
</dbReference>
<keyword evidence="7" id="KW-0653">Protein transport</keyword>
<evidence type="ECO:0000256" key="2">
    <source>
        <dbReference type="ARBA" id="ARBA00004572"/>
    </source>
</evidence>
<evidence type="ECO:0000256" key="3">
    <source>
        <dbReference type="ARBA" id="ARBA00005792"/>
    </source>
</evidence>
<keyword evidence="6" id="KW-1000">Mitochondrion outer membrane</keyword>
<dbReference type="PANTHER" id="PTHR32409:SF13">
    <property type="entry name" value="MITOCHONDRIAL IMPORT RECEPTOR SUBUNIT TOM20-2"/>
    <property type="match status" value="1"/>
</dbReference>
<evidence type="ECO:0000256" key="10">
    <source>
        <dbReference type="ARBA" id="ARBA00023136"/>
    </source>
</evidence>
<protein>
    <submittedName>
        <fullName evidence="13">Uncharacterized protein</fullName>
    </submittedName>
</protein>